<name>A0AAD4DQU8_9AGAM</name>
<keyword evidence="1" id="KW-0175">Coiled coil</keyword>
<evidence type="ECO:0000256" key="2">
    <source>
        <dbReference type="SAM" id="MobiDB-lite"/>
    </source>
</evidence>
<protein>
    <submittedName>
        <fullName evidence="3">Uncharacterized protein</fullName>
    </submittedName>
</protein>
<evidence type="ECO:0000313" key="3">
    <source>
        <dbReference type="EMBL" id="KAG1886873.1"/>
    </source>
</evidence>
<dbReference type="EMBL" id="JABBWK010000244">
    <property type="protein sequence ID" value="KAG1886873.1"/>
    <property type="molecule type" value="Genomic_DNA"/>
</dbReference>
<dbReference type="RefSeq" id="XP_041216714.1">
    <property type="nucleotide sequence ID" value="XM_041368838.1"/>
</dbReference>
<feature type="coiled-coil region" evidence="1">
    <location>
        <begin position="215"/>
        <end position="295"/>
    </location>
</feature>
<reference evidence="3" key="1">
    <citation type="journal article" date="2020" name="New Phytol.">
        <title>Comparative genomics reveals dynamic genome evolution in host specialist ectomycorrhizal fungi.</title>
        <authorList>
            <person name="Lofgren L.A."/>
            <person name="Nguyen N.H."/>
            <person name="Vilgalys R."/>
            <person name="Ruytinx J."/>
            <person name="Liao H.L."/>
            <person name="Branco S."/>
            <person name="Kuo A."/>
            <person name="LaButti K."/>
            <person name="Lipzen A."/>
            <person name="Andreopoulos W."/>
            <person name="Pangilinan J."/>
            <person name="Riley R."/>
            <person name="Hundley H."/>
            <person name="Na H."/>
            <person name="Barry K."/>
            <person name="Grigoriev I.V."/>
            <person name="Stajich J.E."/>
            <person name="Kennedy P.G."/>
        </authorList>
    </citation>
    <scope>NUCLEOTIDE SEQUENCE</scope>
    <source>
        <strain evidence="3">FC203</strain>
    </source>
</reference>
<proteinExistence type="predicted"/>
<evidence type="ECO:0000313" key="4">
    <source>
        <dbReference type="Proteomes" id="UP001195769"/>
    </source>
</evidence>
<accession>A0AAD4DQU8</accession>
<sequence>MSETQHHVHVHIEQENIQTASDTDLFDDDDDMEDAESQTRSQFDTPKYVVSQEASAMDLDDATSQPPTRTALPDKREKRVADSVLPDKRRIKEVDYSETLRETVYSQKELIHNMQTQVEKQKIEHEQNMNEMKRQWETTLRERQEQLAKAQEEIERTRVQQQQKLEEHIRETQHVLGQANREEIEAAMEKIHKDAHDHLTQERIRREAELGEKLVQREEELKRRTNEELAQERAQREAELCEKLAQREEELKRKTNEELRERESAILAEMDRRFQQEVLKLKAEKESELAKMEQRFSRRHRSQNEDADMNIPTVPGDAGQPSPCAKPRPGTSCLDAIKRIKRTRGISHRVRLVSVASEVDGEEVPQQHSSEDVPPPPQHDAQPATTMEDAIARGVEAALRRILIDKEFPLTKKHSPRRKKVEEKELRQEKAAKKSYERDFLLGEVRRLFKDVFSISQDSNFMLHDPASHEDVYAYEYEDGPGPNCKHLAFDLKGGPKSPWNDKVIGLLLEELQRRGDQESWPFRRSEAYFKEVLQDHYKRLRTIWMAAQPKVTAKGGLETPEEVEQRLIMKKDEALKVTRQTTRRKNKYLRRVTVLDHLVKYKTDGNEEDLPAWQWLQ</sequence>
<dbReference type="AlphaFoldDB" id="A0AAD4DQU8"/>
<feature type="compositionally biased region" description="Basic and acidic residues" evidence="2">
    <location>
        <begin position="1"/>
        <end position="14"/>
    </location>
</feature>
<evidence type="ECO:0000256" key="1">
    <source>
        <dbReference type="SAM" id="Coils"/>
    </source>
</evidence>
<gene>
    <name evidence="3" type="ORF">F5891DRAFT_1200585</name>
</gene>
<comment type="caution">
    <text evidence="3">The sequence shown here is derived from an EMBL/GenBank/DDBJ whole genome shotgun (WGS) entry which is preliminary data.</text>
</comment>
<feature type="region of interest" description="Disordered" evidence="2">
    <location>
        <begin position="1"/>
        <end position="81"/>
    </location>
</feature>
<feature type="region of interest" description="Disordered" evidence="2">
    <location>
        <begin position="357"/>
        <end position="383"/>
    </location>
</feature>
<feature type="region of interest" description="Disordered" evidence="2">
    <location>
        <begin position="296"/>
        <end position="330"/>
    </location>
</feature>
<feature type="compositionally biased region" description="Acidic residues" evidence="2">
    <location>
        <begin position="24"/>
        <end position="36"/>
    </location>
</feature>
<keyword evidence="4" id="KW-1185">Reference proteome</keyword>
<organism evidence="3 4">
    <name type="scientific">Suillus fuscotomentosus</name>
    <dbReference type="NCBI Taxonomy" id="1912939"/>
    <lineage>
        <taxon>Eukaryota</taxon>
        <taxon>Fungi</taxon>
        <taxon>Dikarya</taxon>
        <taxon>Basidiomycota</taxon>
        <taxon>Agaricomycotina</taxon>
        <taxon>Agaricomycetes</taxon>
        <taxon>Agaricomycetidae</taxon>
        <taxon>Boletales</taxon>
        <taxon>Suillineae</taxon>
        <taxon>Suillaceae</taxon>
        <taxon>Suillus</taxon>
    </lineage>
</organism>
<feature type="coiled-coil region" evidence="1">
    <location>
        <begin position="111"/>
        <end position="182"/>
    </location>
</feature>
<dbReference type="GeneID" id="64663136"/>
<dbReference type="Proteomes" id="UP001195769">
    <property type="component" value="Unassembled WGS sequence"/>
</dbReference>
<feature type="compositionally biased region" description="Basic and acidic residues" evidence="2">
    <location>
        <begin position="72"/>
        <end position="81"/>
    </location>
</feature>